<dbReference type="Pfam" id="PF00293">
    <property type="entry name" value="NUDIX"/>
    <property type="match status" value="1"/>
</dbReference>
<dbReference type="RefSeq" id="WP_039574545.1">
    <property type="nucleotide sequence ID" value="NZ_CP009122.1"/>
</dbReference>
<dbReference type="PROSITE" id="PS51462">
    <property type="entry name" value="NUDIX"/>
    <property type="match status" value="1"/>
</dbReference>
<comment type="cofactor">
    <cofactor evidence="1">
        <name>Mn(2+)</name>
        <dbReference type="ChEBI" id="CHEBI:29035"/>
    </cofactor>
</comment>
<keyword evidence="7" id="KW-1185">Reference proteome</keyword>
<dbReference type="STRING" id="1515612.SKP52_10385"/>
<accession>A0A0A7PIA4</accession>
<evidence type="ECO:0000256" key="1">
    <source>
        <dbReference type="ARBA" id="ARBA00001936"/>
    </source>
</evidence>
<reference evidence="6 7" key="1">
    <citation type="journal article" date="2015" name="Int. J. Syst. Evol. Microbiol.">
        <title>Description of Sphingopyxis fribergensis sp. nov. - a soil bacterium with the ability to degrade styrene and phenylacetic acid.</title>
        <authorList>
            <person name="Oelschlagel M."/>
            <person name="Ruckert C."/>
            <person name="Kalinowski J."/>
            <person name="Schmidt G."/>
            <person name="Schlomann M."/>
            <person name="Tischler D."/>
        </authorList>
    </citation>
    <scope>NUCLEOTIDE SEQUENCE [LARGE SCALE GENOMIC DNA]</scope>
    <source>
        <strain evidence="6 7">Kp5.2</strain>
    </source>
</reference>
<dbReference type="EMBL" id="CP009122">
    <property type="protein sequence ID" value="AJA08983.1"/>
    <property type="molecule type" value="Genomic_DNA"/>
</dbReference>
<keyword evidence="3 4" id="KW-0378">Hydrolase</keyword>
<dbReference type="PROSITE" id="PS00893">
    <property type="entry name" value="NUDIX_BOX"/>
    <property type="match status" value="1"/>
</dbReference>
<dbReference type="PANTHER" id="PTHR11839:SF22">
    <property type="entry name" value="NUDIX HYDROLASE 26, CHLOROPLASTIC"/>
    <property type="match status" value="1"/>
</dbReference>
<evidence type="ECO:0000313" key="7">
    <source>
        <dbReference type="Proteomes" id="UP000030907"/>
    </source>
</evidence>
<comment type="cofactor">
    <cofactor evidence="4">
        <name>a divalent metal cation</name>
        <dbReference type="ChEBI" id="CHEBI:60240"/>
    </cofactor>
</comment>
<feature type="short sequence motif" description="Nudix box" evidence="4">
    <location>
        <begin position="42"/>
        <end position="63"/>
    </location>
</feature>
<sequence length="158" mass="18280">MIDHSALPYRPCAGVMLANRGGRVFVGQRLDTTTEAWQMPQGGFDEGEDAEEAAIRELGEETGIHGGLVEIIARSREEYFYDLPDHLIGKMWGGKYRGQRQHWFLMRFMGEDSDVNIHTKHQEFRAWKWAELNEIEKLIVPFKRVLYRGLVEEFGPLV</sequence>
<proteinExistence type="inferred from homology"/>
<dbReference type="HAMAP" id="MF_00298">
    <property type="entry name" value="Nudix_RppH"/>
    <property type="match status" value="1"/>
</dbReference>
<comment type="cofactor">
    <cofactor evidence="2">
        <name>Mg(2+)</name>
        <dbReference type="ChEBI" id="CHEBI:18420"/>
    </cofactor>
</comment>
<dbReference type="KEGG" id="sphk:SKP52_10385"/>
<dbReference type="InterPro" id="IPR022927">
    <property type="entry name" value="RppH"/>
</dbReference>
<dbReference type="Proteomes" id="UP000030907">
    <property type="component" value="Chromosome"/>
</dbReference>
<dbReference type="InterPro" id="IPR020476">
    <property type="entry name" value="Nudix_hydrolase"/>
</dbReference>
<dbReference type="GO" id="GO:0019693">
    <property type="term" value="P:ribose phosphate metabolic process"/>
    <property type="evidence" value="ECO:0007669"/>
    <property type="project" value="TreeGrafter"/>
</dbReference>
<dbReference type="SUPFAM" id="SSF55811">
    <property type="entry name" value="Nudix"/>
    <property type="match status" value="1"/>
</dbReference>
<dbReference type="InterPro" id="IPR000086">
    <property type="entry name" value="NUDIX_hydrolase_dom"/>
</dbReference>
<organism evidence="6 7">
    <name type="scientific">Sphingopyxis fribergensis</name>
    <dbReference type="NCBI Taxonomy" id="1515612"/>
    <lineage>
        <taxon>Bacteria</taxon>
        <taxon>Pseudomonadati</taxon>
        <taxon>Pseudomonadota</taxon>
        <taxon>Alphaproteobacteria</taxon>
        <taxon>Sphingomonadales</taxon>
        <taxon>Sphingomonadaceae</taxon>
        <taxon>Sphingopyxis</taxon>
    </lineage>
</organism>
<dbReference type="GO" id="GO:0006753">
    <property type="term" value="P:nucleoside phosphate metabolic process"/>
    <property type="evidence" value="ECO:0007669"/>
    <property type="project" value="TreeGrafter"/>
</dbReference>
<evidence type="ECO:0000259" key="5">
    <source>
        <dbReference type="PROSITE" id="PS51462"/>
    </source>
</evidence>
<evidence type="ECO:0000256" key="2">
    <source>
        <dbReference type="ARBA" id="ARBA00001946"/>
    </source>
</evidence>
<evidence type="ECO:0000313" key="6">
    <source>
        <dbReference type="EMBL" id="AJA08983.1"/>
    </source>
</evidence>
<comment type="function">
    <text evidence="4">Accelerates the degradation of transcripts by removing pyrophosphate from the 5'-end of triphosphorylated RNA, leading to a more labile monophosphorylated state that can stimulate subsequent ribonuclease cleavage.</text>
</comment>
<protein>
    <recommendedName>
        <fullName evidence="4">RNA pyrophosphohydrolase</fullName>
        <ecNumber evidence="4">3.6.1.-</ecNumber>
    </recommendedName>
    <alternativeName>
        <fullName evidence="4">(Di)nucleoside polyphosphate hydrolase</fullName>
    </alternativeName>
</protein>
<dbReference type="AlphaFoldDB" id="A0A0A7PIA4"/>
<evidence type="ECO:0000256" key="4">
    <source>
        <dbReference type="HAMAP-Rule" id="MF_00298"/>
    </source>
</evidence>
<dbReference type="OrthoDB" id="9816040at2"/>
<dbReference type="InterPro" id="IPR020084">
    <property type="entry name" value="NUDIX_hydrolase_CS"/>
</dbReference>
<dbReference type="GO" id="GO:0034432">
    <property type="term" value="F:bis(5'-adenosyl)-pentaphosphatase activity"/>
    <property type="evidence" value="ECO:0007669"/>
    <property type="project" value="TreeGrafter"/>
</dbReference>
<dbReference type="GO" id="GO:0008893">
    <property type="term" value="F:guanosine-3',5'-bis(diphosphate) 3'-diphosphatase activity"/>
    <property type="evidence" value="ECO:0007669"/>
    <property type="project" value="TreeGrafter"/>
</dbReference>
<name>A0A0A7PIA4_9SPHN</name>
<dbReference type="CDD" id="cd03671">
    <property type="entry name" value="NUDIX_Ap4A_hydrolase_plant_like"/>
    <property type="match status" value="1"/>
</dbReference>
<dbReference type="InterPro" id="IPR015797">
    <property type="entry name" value="NUDIX_hydrolase-like_dom_sf"/>
</dbReference>
<dbReference type="EC" id="3.6.1.-" evidence="4"/>
<dbReference type="PANTHER" id="PTHR11839">
    <property type="entry name" value="UDP/ADP-SUGAR PYROPHOSPHATASE"/>
    <property type="match status" value="1"/>
</dbReference>
<dbReference type="HOGENOM" id="CLU_087195_3_0_5"/>
<evidence type="ECO:0000256" key="3">
    <source>
        <dbReference type="ARBA" id="ARBA00022801"/>
    </source>
</evidence>
<feature type="domain" description="Nudix hydrolase" evidence="5">
    <location>
        <begin position="8"/>
        <end position="152"/>
    </location>
</feature>
<comment type="similarity">
    <text evidence="4">Belongs to the Nudix hydrolase family. RppH subfamily.</text>
</comment>
<dbReference type="NCBIfam" id="NF001938">
    <property type="entry name" value="PRK00714.1-5"/>
    <property type="match status" value="1"/>
</dbReference>
<dbReference type="PRINTS" id="PR00502">
    <property type="entry name" value="NUDIXFAMILY"/>
</dbReference>
<dbReference type="Gene3D" id="3.90.79.10">
    <property type="entry name" value="Nucleoside Triphosphate Pyrophosphohydrolase"/>
    <property type="match status" value="1"/>
</dbReference>
<gene>
    <name evidence="4 6" type="primary">rppH</name>
    <name evidence="4" type="synonym">nudH</name>
    <name evidence="6" type="ORF">SKP52_10385</name>
</gene>